<dbReference type="CDD" id="cd00303">
    <property type="entry name" value="retropepsin_like"/>
    <property type="match status" value="1"/>
</dbReference>
<reference evidence="1 2" key="1">
    <citation type="journal article" date="2012" name="Nat. Biotechnol.">
        <title>Draft genome sequence of pigeonpea (Cajanus cajan), an orphan legume crop of resource-poor farmers.</title>
        <authorList>
            <person name="Varshney R.K."/>
            <person name="Chen W."/>
            <person name="Li Y."/>
            <person name="Bharti A.K."/>
            <person name="Saxena R.K."/>
            <person name="Schlueter J.A."/>
            <person name="Donoghue M.T."/>
            <person name="Azam S."/>
            <person name="Fan G."/>
            <person name="Whaley A.M."/>
            <person name="Farmer A.D."/>
            <person name="Sheridan J."/>
            <person name="Iwata A."/>
            <person name="Tuteja R."/>
            <person name="Penmetsa R.V."/>
            <person name="Wu W."/>
            <person name="Upadhyaya H.D."/>
            <person name="Yang S.P."/>
            <person name="Shah T."/>
            <person name="Saxena K.B."/>
            <person name="Michael T."/>
            <person name="McCombie W.R."/>
            <person name="Yang B."/>
            <person name="Zhang G."/>
            <person name="Yang H."/>
            <person name="Wang J."/>
            <person name="Spillane C."/>
            <person name="Cook D.R."/>
            <person name="May G.D."/>
            <person name="Xu X."/>
            <person name="Jackson S.A."/>
        </authorList>
    </citation>
    <scope>NUCLEOTIDE SEQUENCE [LARGE SCALE GENOMIC DNA]</scope>
    <source>
        <strain evidence="2">cv. Asha</strain>
    </source>
</reference>
<evidence type="ECO:0000313" key="2">
    <source>
        <dbReference type="Proteomes" id="UP000075243"/>
    </source>
</evidence>
<dbReference type="InterPro" id="IPR021109">
    <property type="entry name" value="Peptidase_aspartic_dom_sf"/>
</dbReference>
<proteinExistence type="predicted"/>
<keyword evidence="2" id="KW-1185">Reference proteome</keyword>
<dbReference type="SUPFAM" id="SSF50630">
    <property type="entry name" value="Acid proteases"/>
    <property type="match status" value="1"/>
</dbReference>
<dbReference type="Gramene" id="C.cajan_14048.t">
    <property type="protein sequence ID" value="C.cajan_14048.t.cds1"/>
    <property type="gene ID" value="C.cajan_14048"/>
</dbReference>
<protein>
    <submittedName>
        <fullName evidence="1">Uncharacterized protein</fullName>
    </submittedName>
</protein>
<name>A0A151SW83_CAJCA</name>
<dbReference type="Proteomes" id="UP000075243">
    <property type="component" value="Chromosome 10"/>
</dbReference>
<dbReference type="Pfam" id="PF08284">
    <property type="entry name" value="RVP_2"/>
    <property type="match status" value="1"/>
</dbReference>
<gene>
    <name evidence="1" type="ORF">KK1_014471</name>
</gene>
<accession>A0A151SW83</accession>
<dbReference type="EMBL" id="CM003612">
    <property type="protein sequence ID" value="KYP59045.1"/>
    <property type="molecule type" value="Genomic_DNA"/>
</dbReference>
<dbReference type="AlphaFoldDB" id="A0A151SW83"/>
<organism evidence="1 2">
    <name type="scientific">Cajanus cajan</name>
    <name type="common">Pigeon pea</name>
    <name type="synonym">Cajanus indicus</name>
    <dbReference type="NCBI Taxonomy" id="3821"/>
    <lineage>
        <taxon>Eukaryota</taxon>
        <taxon>Viridiplantae</taxon>
        <taxon>Streptophyta</taxon>
        <taxon>Embryophyta</taxon>
        <taxon>Tracheophyta</taxon>
        <taxon>Spermatophyta</taxon>
        <taxon>Magnoliopsida</taxon>
        <taxon>eudicotyledons</taxon>
        <taxon>Gunneridae</taxon>
        <taxon>Pentapetalae</taxon>
        <taxon>rosids</taxon>
        <taxon>fabids</taxon>
        <taxon>Fabales</taxon>
        <taxon>Fabaceae</taxon>
        <taxon>Papilionoideae</taxon>
        <taxon>50 kb inversion clade</taxon>
        <taxon>NPAAA clade</taxon>
        <taxon>indigoferoid/millettioid clade</taxon>
        <taxon>Phaseoleae</taxon>
        <taxon>Cajanus</taxon>
    </lineage>
</organism>
<sequence>MCVRCPIEVSGRRFRVNLIVLPMVDIDIILGMDWLSAHHILIDCARRELVFPQLEDEVLVSAGRAEQLMRDGAKCFMLFAALSIETESYHWDRDCQ</sequence>
<evidence type="ECO:0000313" key="1">
    <source>
        <dbReference type="EMBL" id="KYP59045.1"/>
    </source>
</evidence>
<dbReference type="Gene3D" id="2.40.70.10">
    <property type="entry name" value="Acid Proteases"/>
    <property type="match status" value="1"/>
</dbReference>